<dbReference type="PROSITE" id="PS50893">
    <property type="entry name" value="ABC_TRANSPORTER_2"/>
    <property type="match status" value="1"/>
</dbReference>
<dbReference type="Proteomes" id="UP000596427">
    <property type="component" value="Chromosome"/>
</dbReference>
<dbReference type="InterPro" id="IPR003439">
    <property type="entry name" value="ABC_transporter-like_ATP-bd"/>
</dbReference>
<proteinExistence type="inferred from homology"/>
<dbReference type="AlphaFoldDB" id="A0A974PPF9"/>
<dbReference type="InterPro" id="IPR027417">
    <property type="entry name" value="P-loop_NTPase"/>
</dbReference>
<dbReference type="GO" id="GO:0005524">
    <property type="term" value="F:ATP binding"/>
    <property type="evidence" value="ECO:0007669"/>
    <property type="project" value="UniProtKB-KW"/>
</dbReference>
<keyword evidence="2" id="KW-0813">Transport</keyword>
<dbReference type="Pfam" id="PF00005">
    <property type="entry name" value="ABC_tran"/>
    <property type="match status" value="1"/>
</dbReference>
<dbReference type="InterPro" id="IPR050166">
    <property type="entry name" value="ABC_transporter_ATP-bind"/>
</dbReference>
<accession>A0A974PPF9</accession>
<dbReference type="PANTHER" id="PTHR42788">
    <property type="entry name" value="TAURINE IMPORT ATP-BINDING PROTEIN-RELATED"/>
    <property type="match status" value="1"/>
</dbReference>
<dbReference type="PROSITE" id="PS00211">
    <property type="entry name" value="ABC_TRANSPORTER_1"/>
    <property type="match status" value="1"/>
</dbReference>
<evidence type="ECO:0000256" key="2">
    <source>
        <dbReference type="ARBA" id="ARBA00022448"/>
    </source>
</evidence>
<evidence type="ECO:0000256" key="1">
    <source>
        <dbReference type="ARBA" id="ARBA00005417"/>
    </source>
</evidence>
<feature type="domain" description="ABC transporter" evidence="5">
    <location>
        <begin position="19"/>
        <end position="252"/>
    </location>
</feature>
<dbReference type="SUPFAM" id="SSF52540">
    <property type="entry name" value="P-loop containing nucleoside triphosphate hydrolases"/>
    <property type="match status" value="1"/>
</dbReference>
<evidence type="ECO:0000256" key="4">
    <source>
        <dbReference type="ARBA" id="ARBA00022840"/>
    </source>
</evidence>
<dbReference type="CDD" id="cd03293">
    <property type="entry name" value="ABC_NrtD_SsuB_transporters"/>
    <property type="match status" value="1"/>
</dbReference>
<dbReference type="InterPro" id="IPR003593">
    <property type="entry name" value="AAA+_ATPase"/>
</dbReference>
<organism evidence="6 7">
    <name type="scientific">Xanthobacter dioxanivorans</name>
    <dbReference type="NCBI Taxonomy" id="2528964"/>
    <lineage>
        <taxon>Bacteria</taxon>
        <taxon>Pseudomonadati</taxon>
        <taxon>Pseudomonadota</taxon>
        <taxon>Alphaproteobacteria</taxon>
        <taxon>Hyphomicrobiales</taxon>
        <taxon>Xanthobacteraceae</taxon>
        <taxon>Xanthobacter</taxon>
    </lineage>
</organism>
<keyword evidence="3" id="KW-0547">Nucleotide-binding</keyword>
<dbReference type="Gene3D" id="3.40.50.300">
    <property type="entry name" value="P-loop containing nucleotide triphosphate hydrolases"/>
    <property type="match status" value="1"/>
</dbReference>
<keyword evidence="7" id="KW-1185">Reference proteome</keyword>
<evidence type="ECO:0000313" key="6">
    <source>
        <dbReference type="EMBL" id="QRG06919.1"/>
    </source>
</evidence>
<dbReference type="RefSeq" id="WP_203193829.1">
    <property type="nucleotide sequence ID" value="NZ_CP063362.1"/>
</dbReference>
<dbReference type="GO" id="GO:0016887">
    <property type="term" value="F:ATP hydrolysis activity"/>
    <property type="evidence" value="ECO:0007669"/>
    <property type="project" value="InterPro"/>
</dbReference>
<dbReference type="InterPro" id="IPR017871">
    <property type="entry name" value="ABC_transporter-like_CS"/>
</dbReference>
<gene>
    <name evidence="6" type="ORF">EZH22_00165</name>
</gene>
<protein>
    <submittedName>
        <fullName evidence="6">ABC transporter ATP-binding protein</fullName>
    </submittedName>
</protein>
<evidence type="ECO:0000313" key="7">
    <source>
        <dbReference type="Proteomes" id="UP000596427"/>
    </source>
</evidence>
<reference evidence="6 7" key="1">
    <citation type="submission" date="2020-10" db="EMBL/GenBank/DDBJ databases">
        <title>Degradation of 1,4-Dioxane by Xanthobacter sp. YN2, via a Novel Group-2 Soluble Di-Iron Monooxygenase.</title>
        <authorList>
            <person name="Ma F."/>
            <person name="Wang Y."/>
            <person name="Yang J."/>
            <person name="Guo H."/>
            <person name="Su D."/>
            <person name="Yu L."/>
        </authorList>
    </citation>
    <scope>NUCLEOTIDE SEQUENCE [LARGE SCALE GENOMIC DNA]</scope>
    <source>
        <strain evidence="6 7">YN2</strain>
    </source>
</reference>
<dbReference type="EMBL" id="CP063362">
    <property type="protein sequence ID" value="QRG06919.1"/>
    <property type="molecule type" value="Genomic_DNA"/>
</dbReference>
<dbReference type="SMART" id="SM00382">
    <property type="entry name" value="AAA"/>
    <property type="match status" value="1"/>
</dbReference>
<name>A0A974PPF9_9HYPH</name>
<comment type="similarity">
    <text evidence="1">Belongs to the ABC transporter superfamily.</text>
</comment>
<evidence type="ECO:0000259" key="5">
    <source>
        <dbReference type="PROSITE" id="PS50893"/>
    </source>
</evidence>
<dbReference type="KEGG" id="xdi:EZH22_00165"/>
<evidence type="ECO:0000256" key="3">
    <source>
        <dbReference type="ARBA" id="ARBA00022741"/>
    </source>
</evidence>
<sequence length="274" mass="29646">MNAQNITPRGQAVAQHTLISIEAVSKGYGTGNANLAVGSVDLQVGRGEFLSIVGPSGCGKSTLLKIIAGLVPQSSGTILIDGRPVQGPPAKLVYLFQQYAKSLFPWLTVEQNVAFGLDPTVARSKAERHARCMDLLGKVGLAASAQLYPYQLSGGMQQRVAIARALAADPKVLLLDEPFSSVDALTRLELHDLVLSLWESTDLTVVLVTHDVEEAIYLSDRVAVLGPRPSTVTHSYHTDLPRPRDPVATPAMERYQLLRIELLERLLSGRRPKP</sequence>
<dbReference type="PANTHER" id="PTHR42788:SF13">
    <property type="entry name" value="ALIPHATIC SULFONATES IMPORT ATP-BINDING PROTEIN SSUB"/>
    <property type="match status" value="1"/>
</dbReference>
<keyword evidence="4 6" id="KW-0067">ATP-binding</keyword>